<dbReference type="PANTHER" id="PTHR43213">
    <property type="entry name" value="BIFUNCTIONAL DTTP/UTP PYROPHOSPHATASE/METHYLTRANSFERASE PROTEIN-RELATED"/>
    <property type="match status" value="1"/>
</dbReference>
<protein>
    <recommendedName>
        <fullName evidence="4">Septum formation protein Maf</fullName>
    </recommendedName>
</protein>
<proteinExistence type="inferred from homology"/>
<dbReference type="EMBL" id="UINC01001985">
    <property type="protein sequence ID" value="SUZ91572.1"/>
    <property type="molecule type" value="Genomic_DNA"/>
</dbReference>
<dbReference type="AlphaFoldDB" id="A0A381RID3"/>
<gene>
    <name evidence="3" type="ORF">METZ01_LOCUS44426</name>
</gene>
<sequence length="291" mass="32798">VVAVQELLLQLFEKYLATTSTIFTNQNLKKQCKLTSSQKISNSVHVFKWPSTEILIPDRNVCNYLHRLQLYKQSALNSHKMSQFIQHRPLCLASSSPRRKMFLKKYGLQFDCHTPIINETPEKSESAKSFVKRMAHEKALQVQRTHSKLAEDVIILAGDTIVYFDGKILGKPQSIQDARTMLTQLSGRTHQVFSGYSILDSSSGNQITDLVCTEVRFLKLNANLLEWYLNSEESFDKAGAYSIQGLGAILVESISGSYSNVVGFPIECIIPNLTANGWISFAENTQHEVYA</sequence>
<dbReference type="Pfam" id="PF02545">
    <property type="entry name" value="Maf"/>
    <property type="match status" value="1"/>
</dbReference>
<dbReference type="Gene3D" id="3.90.950.10">
    <property type="match status" value="1"/>
</dbReference>
<evidence type="ECO:0000313" key="3">
    <source>
        <dbReference type="EMBL" id="SUZ91572.1"/>
    </source>
</evidence>
<comment type="cofactor">
    <cofactor evidence="1">
        <name>a divalent metal cation</name>
        <dbReference type="ChEBI" id="CHEBI:60240"/>
    </cofactor>
</comment>
<keyword evidence="2" id="KW-0378">Hydrolase</keyword>
<evidence type="ECO:0000256" key="2">
    <source>
        <dbReference type="ARBA" id="ARBA00022801"/>
    </source>
</evidence>
<accession>A0A381RID3</accession>
<name>A0A381RID3_9ZZZZ</name>
<dbReference type="PANTHER" id="PTHR43213:SF5">
    <property type="entry name" value="BIFUNCTIONAL DTTP_UTP PYROPHOSPHATASE_METHYLTRANSFERASE PROTEIN-RELATED"/>
    <property type="match status" value="1"/>
</dbReference>
<dbReference type="InterPro" id="IPR029001">
    <property type="entry name" value="ITPase-like_fam"/>
</dbReference>
<dbReference type="InterPro" id="IPR003697">
    <property type="entry name" value="Maf-like"/>
</dbReference>
<dbReference type="SUPFAM" id="SSF52972">
    <property type="entry name" value="ITPase-like"/>
    <property type="match status" value="1"/>
</dbReference>
<dbReference type="HAMAP" id="MF_00528">
    <property type="entry name" value="Maf"/>
    <property type="match status" value="1"/>
</dbReference>
<dbReference type="GO" id="GO:0047429">
    <property type="term" value="F:nucleoside triphosphate diphosphatase activity"/>
    <property type="evidence" value="ECO:0007669"/>
    <property type="project" value="InterPro"/>
</dbReference>
<evidence type="ECO:0008006" key="4">
    <source>
        <dbReference type="Google" id="ProtNLM"/>
    </source>
</evidence>
<dbReference type="CDD" id="cd00555">
    <property type="entry name" value="Maf"/>
    <property type="match status" value="1"/>
</dbReference>
<dbReference type="NCBIfam" id="TIGR00172">
    <property type="entry name" value="maf"/>
    <property type="match status" value="1"/>
</dbReference>
<feature type="non-terminal residue" evidence="3">
    <location>
        <position position="1"/>
    </location>
</feature>
<organism evidence="3">
    <name type="scientific">marine metagenome</name>
    <dbReference type="NCBI Taxonomy" id="408172"/>
    <lineage>
        <taxon>unclassified sequences</taxon>
        <taxon>metagenomes</taxon>
        <taxon>ecological metagenomes</taxon>
    </lineage>
</organism>
<reference evidence="3" key="1">
    <citation type="submission" date="2018-05" db="EMBL/GenBank/DDBJ databases">
        <authorList>
            <person name="Lanie J.A."/>
            <person name="Ng W.-L."/>
            <person name="Kazmierczak K.M."/>
            <person name="Andrzejewski T.M."/>
            <person name="Davidsen T.M."/>
            <person name="Wayne K.J."/>
            <person name="Tettelin H."/>
            <person name="Glass J.I."/>
            <person name="Rusch D."/>
            <person name="Podicherti R."/>
            <person name="Tsui H.-C.T."/>
            <person name="Winkler M.E."/>
        </authorList>
    </citation>
    <scope>NUCLEOTIDE SEQUENCE</scope>
</reference>
<evidence type="ECO:0000256" key="1">
    <source>
        <dbReference type="ARBA" id="ARBA00001968"/>
    </source>
</evidence>